<name>A0A6G0XWZ5_9STRA</name>
<dbReference type="InterPro" id="IPR013087">
    <property type="entry name" value="Znf_C2H2_type"/>
</dbReference>
<feature type="compositionally biased region" description="Polar residues" evidence="2">
    <location>
        <begin position="232"/>
        <end position="252"/>
    </location>
</feature>
<evidence type="ECO:0000256" key="1">
    <source>
        <dbReference type="PROSITE-ProRule" id="PRU00042"/>
    </source>
</evidence>
<feature type="region of interest" description="Disordered" evidence="2">
    <location>
        <begin position="43"/>
        <end position="82"/>
    </location>
</feature>
<gene>
    <name evidence="4" type="ORF">Ae201684_000673</name>
</gene>
<dbReference type="PROSITE" id="PS50157">
    <property type="entry name" value="ZINC_FINGER_C2H2_2"/>
    <property type="match status" value="1"/>
</dbReference>
<evidence type="ECO:0000256" key="2">
    <source>
        <dbReference type="SAM" id="MobiDB-lite"/>
    </source>
</evidence>
<keyword evidence="1" id="KW-0863">Zinc-finger</keyword>
<evidence type="ECO:0000313" key="4">
    <source>
        <dbReference type="EMBL" id="KAF0745102.1"/>
    </source>
</evidence>
<dbReference type="VEuPathDB" id="FungiDB:AeMF1_008848"/>
<sequence length="425" mass="47414">MSGQVYVVDNMHVIAATEKLARFKIQKNLQIQIDSDVSTSECSTLTATSREDEPPTPTSCRHEDDAMGGDEEPTCEKKKRRRRTAAQIDRKYVCTYAGCKKAYGSEGSLTQHMRLKHRSLTLSHRDRVVSTFYAPNGNNIAIRPAINFVMDMSAYSPTTQPFLGNESDLPPFGLEKLRLRSNSMPSDGYNNQQMHTDTPRWLRKKTTPQSARAHKIKTTTPRQTAKGKIKRSLSSPCGTSLHTPDPSTLLPSCDPTSINVDDLKLSYLPTTIPQPQDPYPYGKELTILNSLDWDGVKEEQRNGDMTGVLQALVEQEPVIHTEESFSTPTSPPLYAEFPMDDEDTDMLSNQYDNDVYYKQPSPVTATPPPPPSTLPAPMAAINPWEQAAIDMEMATFSFDSFNRQASFFARDGNPAAVEPSATFYM</sequence>
<feature type="compositionally biased region" description="Basic residues" evidence="2">
    <location>
        <begin position="202"/>
        <end position="217"/>
    </location>
</feature>
<keyword evidence="1" id="KW-0479">Metal-binding</keyword>
<evidence type="ECO:0000259" key="3">
    <source>
        <dbReference type="PROSITE" id="PS50157"/>
    </source>
</evidence>
<keyword evidence="5" id="KW-1185">Reference proteome</keyword>
<dbReference type="SMART" id="SM00355">
    <property type="entry name" value="ZnF_C2H2"/>
    <property type="match status" value="1"/>
</dbReference>
<protein>
    <recommendedName>
        <fullName evidence="3">C2H2-type domain-containing protein</fullName>
    </recommendedName>
</protein>
<accession>A0A6G0XWZ5</accession>
<feature type="region of interest" description="Disordered" evidence="2">
    <location>
        <begin position="202"/>
        <end position="252"/>
    </location>
</feature>
<dbReference type="PROSITE" id="PS00028">
    <property type="entry name" value="ZINC_FINGER_C2H2_1"/>
    <property type="match status" value="1"/>
</dbReference>
<comment type="caution">
    <text evidence="4">The sequence shown here is derived from an EMBL/GenBank/DDBJ whole genome shotgun (WGS) entry which is preliminary data.</text>
</comment>
<proteinExistence type="predicted"/>
<keyword evidence="1" id="KW-0862">Zinc</keyword>
<dbReference type="Gene3D" id="3.30.160.60">
    <property type="entry name" value="Classic Zinc Finger"/>
    <property type="match status" value="1"/>
</dbReference>
<dbReference type="EMBL" id="VJMJ01000003">
    <property type="protein sequence ID" value="KAF0745102.1"/>
    <property type="molecule type" value="Genomic_DNA"/>
</dbReference>
<evidence type="ECO:0000313" key="5">
    <source>
        <dbReference type="Proteomes" id="UP000481153"/>
    </source>
</evidence>
<dbReference type="Proteomes" id="UP000481153">
    <property type="component" value="Unassembled WGS sequence"/>
</dbReference>
<dbReference type="AlphaFoldDB" id="A0A6G0XWZ5"/>
<organism evidence="4 5">
    <name type="scientific">Aphanomyces euteiches</name>
    <dbReference type="NCBI Taxonomy" id="100861"/>
    <lineage>
        <taxon>Eukaryota</taxon>
        <taxon>Sar</taxon>
        <taxon>Stramenopiles</taxon>
        <taxon>Oomycota</taxon>
        <taxon>Saprolegniomycetes</taxon>
        <taxon>Saprolegniales</taxon>
        <taxon>Verrucalvaceae</taxon>
        <taxon>Aphanomyces</taxon>
    </lineage>
</organism>
<reference evidence="4 5" key="1">
    <citation type="submission" date="2019-07" db="EMBL/GenBank/DDBJ databases">
        <title>Genomics analysis of Aphanomyces spp. identifies a new class of oomycete effector associated with host adaptation.</title>
        <authorList>
            <person name="Gaulin E."/>
        </authorList>
    </citation>
    <scope>NUCLEOTIDE SEQUENCE [LARGE SCALE GENOMIC DNA]</scope>
    <source>
        <strain evidence="4 5">ATCC 201684</strain>
    </source>
</reference>
<dbReference type="GO" id="GO:0008270">
    <property type="term" value="F:zinc ion binding"/>
    <property type="evidence" value="ECO:0007669"/>
    <property type="project" value="UniProtKB-KW"/>
</dbReference>
<feature type="domain" description="C2H2-type" evidence="3">
    <location>
        <begin position="92"/>
        <end position="117"/>
    </location>
</feature>